<evidence type="ECO:0000259" key="2">
    <source>
        <dbReference type="SMART" id="SM00156"/>
    </source>
</evidence>
<feature type="domain" description="Serine/threonine specific protein phosphatases" evidence="2">
    <location>
        <begin position="79"/>
        <end position="310"/>
    </location>
</feature>
<dbReference type="PANTHER" id="PTHR45673">
    <property type="entry name" value="SERINE/THREONINE-PROTEIN PHOSPHATASE 2B CATALYTIC SUBUNIT 1-RELATED"/>
    <property type="match status" value="1"/>
</dbReference>
<feature type="compositionally biased region" description="Low complexity" evidence="1">
    <location>
        <begin position="331"/>
        <end position="341"/>
    </location>
</feature>
<name>A0A1I8BDL9_MELHA</name>
<dbReference type="Gene3D" id="3.60.21.10">
    <property type="match status" value="2"/>
</dbReference>
<dbReference type="Proteomes" id="UP000095281">
    <property type="component" value="Unplaced"/>
</dbReference>
<dbReference type="GO" id="GO:0097720">
    <property type="term" value="P:calcineurin-mediated signaling"/>
    <property type="evidence" value="ECO:0007669"/>
    <property type="project" value="InterPro"/>
</dbReference>
<proteinExistence type="predicted"/>
<dbReference type="WBParaSite" id="MhA1_Contig20.frz3.gene64">
    <property type="protein sequence ID" value="MhA1_Contig20.frz3.gene64"/>
    <property type="gene ID" value="MhA1_Contig20.frz3.gene64"/>
</dbReference>
<dbReference type="InterPro" id="IPR004843">
    <property type="entry name" value="Calcineurin-like_PHP"/>
</dbReference>
<dbReference type="GO" id="GO:0033192">
    <property type="term" value="F:calmodulin-dependent protein phosphatase activity"/>
    <property type="evidence" value="ECO:0007669"/>
    <property type="project" value="InterPro"/>
</dbReference>
<accession>A0A1I8BDL9</accession>
<dbReference type="InterPro" id="IPR006186">
    <property type="entry name" value="Ser/Thr-sp_prot-phosphatase"/>
</dbReference>
<dbReference type="Pfam" id="PF00149">
    <property type="entry name" value="Metallophos"/>
    <property type="match status" value="1"/>
</dbReference>
<dbReference type="InterPro" id="IPR043360">
    <property type="entry name" value="PP2B"/>
</dbReference>
<dbReference type="PRINTS" id="PR00114">
    <property type="entry name" value="STPHPHTASE"/>
</dbReference>
<evidence type="ECO:0000256" key="1">
    <source>
        <dbReference type="SAM" id="MobiDB-lite"/>
    </source>
</evidence>
<feature type="compositionally biased region" description="Polar residues" evidence="1">
    <location>
        <begin position="1"/>
        <end position="30"/>
    </location>
</feature>
<organism evidence="3 4">
    <name type="scientific">Meloidogyne hapla</name>
    <name type="common">Root-knot nematode worm</name>
    <dbReference type="NCBI Taxonomy" id="6305"/>
    <lineage>
        <taxon>Eukaryota</taxon>
        <taxon>Metazoa</taxon>
        <taxon>Ecdysozoa</taxon>
        <taxon>Nematoda</taxon>
        <taxon>Chromadorea</taxon>
        <taxon>Rhabditida</taxon>
        <taxon>Tylenchina</taxon>
        <taxon>Tylenchomorpha</taxon>
        <taxon>Tylenchoidea</taxon>
        <taxon>Meloidogynidae</taxon>
        <taxon>Meloidogyninae</taxon>
        <taxon>Meloidogyne</taxon>
    </lineage>
</organism>
<protein>
    <submittedName>
        <fullName evidence="4">SER_THR_PHOSPHATASE domain-containing protein</fullName>
    </submittedName>
</protein>
<dbReference type="OMA" id="NECTALF"/>
<reference evidence="4" key="1">
    <citation type="submission" date="2016-11" db="UniProtKB">
        <authorList>
            <consortium name="WormBaseParasite"/>
        </authorList>
    </citation>
    <scope>IDENTIFICATION</scope>
</reference>
<dbReference type="InterPro" id="IPR029052">
    <property type="entry name" value="Metallo-depent_PP-like"/>
</dbReference>
<dbReference type="SMART" id="SM00156">
    <property type="entry name" value="PP2Ac"/>
    <property type="match status" value="1"/>
</dbReference>
<keyword evidence="3" id="KW-1185">Reference proteome</keyword>
<evidence type="ECO:0000313" key="3">
    <source>
        <dbReference type="Proteomes" id="UP000095281"/>
    </source>
</evidence>
<dbReference type="AlphaFoldDB" id="A0A1I8BDL9"/>
<evidence type="ECO:0000313" key="4">
    <source>
        <dbReference type="WBParaSite" id="MhA1_Contig20.frz3.gene64"/>
    </source>
</evidence>
<feature type="region of interest" description="Disordered" evidence="1">
    <location>
        <begin position="312"/>
        <end position="360"/>
    </location>
</feature>
<dbReference type="SUPFAM" id="SSF56300">
    <property type="entry name" value="Metallo-dependent phosphatases"/>
    <property type="match status" value="1"/>
</dbReference>
<feature type="region of interest" description="Disordered" evidence="1">
    <location>
        <begin position="1"/>
        <end position="45"/>
    </location>
</feature>
<sequence>MTSVATDPSAVATTASGANSPTSSVQTSITGVRRPQPTHSTTERFPISEKLTLDEVYDRRTGKPRGDLLKEHFIKEGRIEEEAALRIINECTALFRQEKTMLDIEAPVTVCGDIHGQFYDLMKLFEVGGSPAATKYLECKIKYSERVYDACMESFDALPLAALMNQQFLCVHGGLSPEIHTLDDIKKLDRFKEPPAFGPMCDLLWSDPLEDFGNERNSEQFSHNSVRGCSYFYSYSACCDFLQHNNLLSIIRAHEAQDAGYRMYRKSQATGFPSLITIFSAPNYLDVYNNKALKCSNDPQHPIKSFEDAKKLDQINERMPPSMATVGGAGSIASSQSGSREASPRRPNSTSSGTGFKPGG</sequence>